<sequence length="1562" mass="178501">MVEGISRNKEGVPQWSGEAASFQEYEEQALQWEQSIAYGKRYLCGPKLIQEMSGTARKFVTGKRPDWLSFSGGVTYLMQHLRKSLGRPQIPELSEYLNRYFKQSKRRKFESMNQYIVRKTEVYQRARQALARVLPDQRASSRWDEASWRSSTWQPSRRSATSWRDDWSNTGQSQRDQSENNEDPWAQRRNNEEEESEDFQDAAEEWDAPSQWHSSYQGQWHNDHYGPWGTQENERWLHETPELLPDFLQGWYLLMDANLTSSERNLVQTAVQGDFGSERIAQELRTQWPEEELRDHDQGMKQASYWQDEVDGEPIGGEGMTIQSLQEEGMNEEGLAMMADAEVQAEEAMAVIERAQRTLREARAKQHQVKMNRQYYKTEVEKYKSKSGPIKCFRCGGNHKIANCPDRQAPRAGEAQKAESAPFVCYARDEAAMVTNQDAMTTEEAVLKGYGIIDGGATKTLGSVHALEAVAAENFRKHSDDRILEIDPEQKPTFGFGNSSRNQCVSTAKVQIQAGDQKGILQVHALEEGQGPVLLSISTLRSLGAIIDFEADLIVFRKLDDRRVIKALRSQSGHQLLPLTENLYSNSVQCHSAALKELGEEPPAQWKNPELKVRLMEVEEELGIDKLRRSRHHQTELMTWVMRLNQETIPVLQKQAMEKIYLLTEPDGQDPMGFGQHASLTYAEVKSQHAGYCTWAQTTASEGQHSLRLGRFVKWLNMEPKDQVKMPHYLAKQYVKSKGETETCVKAEPEPSEAPTSSTQALVEAQHMMTKMMATMEEMKGELQELREERPRKKTEVKSEELTHEKLLREIDGRTQQTDGTDMDQDYEFVVVIDEGSRILATEKHRDGYGNLKESSSIWLVRGRRLIKCCPEQLRPASEREELLEFLGNPEENKAPWNFTRVASALGGNEMDDITGEIPDLATWQRDQQNLVRQNPKVRHWGKRPVDPTRDGGTGDPFSSGSRGEPKHLRTSGPNKGLMGEHLEEAWWIQVPDDVYHESKGEHFWENPEASVQIEIPVPETKRGMSRMAEDLGGYFVNQLKRRAVEVSEKRLTPKEREEFREAKHKEVASWRQWGVKKGDVSGAFLQGREYPNELYCVPCPEILEAMGLGPEEIVKVKRGCYGLVDAPLEWYMTISSYLEEEEGLTKSWSDPCCWMFKVNGKLKGLVAGHVDDFMFTGDPKDPEWCALEKRIQQRFKWGEWEENNFVQCGVKIERQKDGSFHLSQQQYLTKVSEICLSAGRRKQTKETTTDREKTQLRGLLGALSWYSQQCAPHLSASVGLLLSEVTDSNVETIVRANKLLYEAKQRKEHKMIVHAFHPNEKLGMYVWADAACQNRRDGSSTQGIFVGIAPERLYEGYVEKVTPVAWHSSKIERVSRSPGAAEARAVVSGEDYLFHARYQFGEYLEAETNVFDVDSTVNRIPGCVISDSRNVFDKLQTEELSIKGQERRVDLELLSLKSAQRNNVVRVRWVHSEAQLGNALTKSGAKELEMFYQMGGTWRIVNDPKMRSARKRRSEGMETFEGHTETTQRAQNIHADECVSGDPKVPWKLEEPGGMKVLKNT</sequence>
<evidence type="ECO:0000259" key="3">
    <source>
        <dbReference type="Pfam" id="PF07727"/>
    </source>
</evidence>
<comment type="caution">
    <text evidence="4">The sequence shown here is derived from an EMBL/GenBank/DDBJ whole genome shotgun (WGS) entry which is preliminary data.</text>
</comment>
<dbReference type="EMBL" id="CAMXCT030006565">
    <property type="protein sequence ID" value="CAL4803362.1"/>
    <property type="molecule type" value="Genomic_DNA"/>
</dbReference>
<feature type="region of interest" description="Disordered" evidence="2">
    <location>
        <begin position="932"/>
        <end position="975"/>
    </location>
</feature>
<feature type="coiled-coil region" evidence="1">
    <location>
        <begin position="769"/>
        <end position="803"/>
    </location>
</feature>
<feature type="compositionally biased region" description="Acidic residues" evidence="2">
    <location>
        <begin position="192"/>
        <end position="207"/>
    </location>
</feature>
<accession>A0A9P1DUS1</accession>
<keyword evidence="6" id="KW-1185">Reference proteome</keyword>
<feature type="region of interest" description="Disordered" evidence="2">
    <location>
        <begin position="160"/>
        <end position="218"/>
    </location>
</feature>
<evidence type="ECO:0000313" key="6">
    <source>
        <dbReference type="Proteomes" id="UP001152797"/>
    </source>
</evidence>
<dbReference type="Pfam" id="PF07727">
    <property type="entry name" value="RVT_2"/>
    <property type="match status" value="1"/>
</dbReference>
<organism evidence="4">
    <name type="scientific">Cladocopium goreaui</name>
    <dbReference type="NCBI Taxonomy" id="2562237"/>
    <lineage>
        <taxon>Eukaryota</taxon>
        <taxon>Sar</taxon>
        <taxon>Alveolata</taxon>
        <taxon>Dinophyceae</taxon>
        <taxon>Suessiales</taxon>
        <taxon>Symbiodiniaceae</taxon>
        <taxon>Cladocopium</taxon>
    </lineage>
</organism>
<feature type="coiled-coil region" evidence="1">
    <location>
        <begin position="338"/>
        <end position="372"/>
    </location>
</feature>
<reference evidence="4" key="1">
    <citation type="submission" date="2022-10" db="EMBL/GenBank/DDBJ databases">
        <authorList>
            <person name="Chen Y."/>
            <person name="Dougan E. K."/>
            <person name="Chan C."/>
            <person name="Rhodes N."/>
            <person name="Thang M."/>
        </authorList>
    </citation>
    <scope>NUCLEOTIDE SEQUENCE</scope>
</reference>
<keyword evidence="1" id="KW-0175">Coiled coil</keyword>
<dbReference type="OrthoDB" id="439524at2759"/>
<protein>
    <submittedName>
        <fullName evidence="5">Retrovirus-related Pol polyprotein from transposon RE1 (Retro element 1) (AtRE1)</fullName>
    </submittedName>
</protein>
<evidence type="ECO:0000313" key="5">
    <source>
        <dbReference type="EMBL" id="CAL4803362.1"/>
    </source>
</evidence>
<evidence type="ECO:0000256" key="2">
    <source>
        <dbReference type="SAM" id="MobiDB-lite"/>
    </source>
</evidence>
<dbReference type="EMBL" id="CAMXCT010006565">
    <property type="protein sequence ID" value="CAI4016050.1"/>
    <property type="molecule type" value="Genomic_DNA"/>
</dbReference>
<proteinExistence type="predicted"/>
<evidence type="ECO:0000313" key="4">
    <source>
        <dbReference type="EMBL" id="CAI4016050.1"/>
    </source>
</evidence>
<dbReference type="InterPro" id="IPR013103">
    <property type="entry name" value="RVT_2"/>
</dbReference>
<evidence type="ECO:0000256" key="1">
    <source>
        <dbReference type="SAM" id="Coils"/>
    </source>
</evidence>
<dbReference type="Proteomes" id="UP001152797">
    <property type="component" value="Unassembled WGS sequence"/>
</dbReference>
<feature type="compositionally biased region" description="Polar residues" evidence="2">
    <location>
        <begin position="160"/>
        <end position="175"/>
    </location>
</feature>
<gene>
    <name evidence="4" type="ORF">C1SCF055_LOCUS40828</name>
</gene>
<dbReference type="EMBL" id="CAMXCT020006565">
    <property type="protein sequence ID" value="CAL1169425.1"/>
    <property type="molecule type" value="Genomic_DNA"/>
</dbReference>
<reference evidence="5 6" key="2">
    <citation type="submission" date="2024-05" db="EMBL/GenBank/DDBJ databases">
        <authorList>
            <person name="Chen Y."/>
            <person name="Shah S."/>
            <person name="Dougan E. K."/>
            <person name="Thang M."/>
            <person name="Chan C."/>
        </authorList>
    </citation>
    <scope>NUCLEOTIDE SEQUENCE [LARGE SCALE GENOMIC DNA]</scope>
</reference>
<name>A0A9P1DUS1_9DINO</name>
<feature type="domain" description="Reverse transcriptase Ty1/copia-type" evidence="3">
    <location>
        <begin position="1069"/>
        <end position="1233"/>
    </location>
</feature>